<dbReference type="AlphaFoldDB" id="A0A1G4MFT8"/>
<dbReference type="Proteomes" id="UP000190831">
    <property type="component" value="Chromosome F"/>
</dbReference>
<evidence type="ECO:0000313" key="3">
    <source>
        <dbReference type="Proteomes" id="UP000190831"/>
    </source>
</evidence>
<evidence type="ECO:0000313" key="2">
    <source>
        <dbReference type="EMBL" id="SCW02725.1"/>
    </source>
</evidence>
<dbReference type="EMBL" id="LT598490">
    <property type="protein sequence ID" value="SCW02725.1"/>
    <property type="molecule type" value="Genomic_DNA"/>
</dbReference>
<feature type="region of interest" description="Disordered" evidence="1">
    <location>
        <begin position="161"/>
        <end position="180"/>
    </location>
</feature>
<proteinExistence type="predicted"/>
<name>A0A1G4MFT8_LACFM</name>
<dbReference type="STRING" id="4955.A0A1G4MFT8"/>
<dbReference type="OrthoDB" id="4036215at2759"/>
<keyword evidence="3" id="KW-1185">Reference proteome</keyword>
<feature type="compositionally biased region" description="Basic residues" evidence="1">
    <location>
        <begin position="23"/>
        <end position="42"/>
    </location>
</feature>
<gene>
    <name evidence="2" type="ORF">LAFE_0F12904G</name>
</gene>
<feature type="region of interest" description="Disordered" evidence="1">
    <location>
        <begin position="1"/>
        <end position="52"/>
    </location>
</feature>
<protein>
    <submittedName>
        <fullName evidence="2">LAFE_0F12904g1_1</fullName>
    </submittedName>
</protein>
<organism evidence="2 3">
    <name type="scientific">Lachancea fermentati</name>
    <name type="common">Zygosaccharomyces fermentati</name>
    <dbReference type="NCBI Taxonomy" id="4955"/>
    <lineage>
        <taxon>Eukaryota</taxon>
        <taxon>Fungi</taxon>
        <taxon>Dikarya</taxon>
        <taxon>Ascomycota</taxon>
        <taxon>Saccharomycotina</taxon>
        <taxon>Saccharomycetes</taxon>
        <taxon>Saccharomycetales</taxon>
        <taxon>Saccharomycetaceae</taxon>
        <taxon>Lachancea</taxon>
    </lineage>
</organism>
<accession>A0A1G4MFT8</accession>
<evidence type="ECO:0000256" key="1">
    <source>
        <dbReference type="SAM" id="MobiDB-lite"/>
    </source>
</evidence>
<reference evidence="3" key="1">
    <citation type="submission" date="2016-03" db="EMBL/GenBank/DDBJ databases">
        <authorList>
            <person name="Devillers H."/>
        </authorList>
    </citation>
    <scope>NUCLEOTIDE SEQUENCE [LARGE SCALE GENOMIC DNA]</scope>
</reference>
<sequence length="433" mass="46799">MGHSPSPAPTHRAADSRPAPVPRPRRRLRPRLSRKPQGRSHRLSGCDVNTTRRRAHVPFRDTYIYGGVGGLPPSPPAMPPAPERTQSSRMQQDIAYLHTSRRLVARQPDVVAQFLALDAATDETLRLPAADPCGFSELVHTQPIRAATLTAQAALRAARAASRSAVETTPPAPPAPPEFNARDVDAHVSLLTERAADCARDRAFVLARVSSSSSSASPCSSSPDADTAAGALAQTASDCASAREAPRSSRASSVLSSCAALEWLVRAESAWDHDVALGSTAPTAALPACHLPRVLPLPLEDIVVQCRAHAAAPADAKRAFDSEDYSNYTTAPPSKRSCTETTHGPEAEFVRVITHKLARYCSYCTADSSEQDRCDKIRMQEIAYRLGKTDYHHDTQDVYVSEIRYITSEPAVTMDGDLESLDPFEGDFPGFYL</sequence>